<evidence type="ECO:0000313" key="1">
    <source>
        <dbReference type="EMBL" id="EXL63740.1"/>
    </source>
</evidence>
<dbReference type="HOGENOM" id="CLU_2654583_0_0_1"/>
<gene>
    <name evidence="1" type="ORF">FOPG_19987</name>
</gene>
<dbReference type="AlphaFoldDB" id="X0GV05"/>
<sequence length="76" mass="8112">MLVGNCGVNVSYVLFSRSQLSLPVAIANLIAVRTASRLGVHLGPSDADFPRKRGGGERGVVDGGLSSLWCRKRIFL</sequence>
<name>X0GV05_FUSOX</name>
<proteinExistence type="predicted"/>
<reference evidence="1" key="2">
    <citation type="submission" date="2014-03" db="EMBL/GenBank/DDBJ databases">
        <title>The Genome Annotation of Fusarium oxysporum PHW808.</title>
        <authorList>
            <consortium name="The Broad Institute Genomics Platform"/>
            <person name="Ma L.-J."/>
            <person name="Corby-Kistler H."/>
            <person name="Broz K."/>
            <person name="Gale L.R."/>
            <person name="Jonkers W."/>
            <person name="O'Donnell K."/>
            <person name="Ploetz R."/>
            <person name="Steinberg C."/>
            <person name="Schwartz D.C."/>
            <person name="VanEtten H."/>
            <person name="Zhou S."/>
            <person name="Young S.K."/>
            <person name="Zeng Q."/>
            <person name="Gargeya S."/>
            <person name="Fitzgerald M."/>
            <person name="Abouelleil A."/>
            <person name="Alvarado L."/>
            <person name="Chapman S.B."/>
            <person name="Gainer-Dewar J."/>
            <person name="Goldberg J."/>
            <person name="Griggs A."/>
            <person name="Gujja S."/>
            <person name="Hansen M."/>
            <person name="Howarth C."/>
            <person name="Imamovic A."/>
            <person name="Ireland A."/>
            <person name="Larimer J."/>
            <person name="McCowan C."/>
            <person name="Murphy C."/>
            <person name="Pearson M."/>
            <person name="Poon T.W."/>
            <person name="Priest M."/>
            <person name="Roberts A."/>
            <person name="Saif S."/>
            <person name="Shea T."/>
            <person name="Sykes S."/>
            <person name="Wortman J."/>
            <person name="Nusbaum C."/>
            <person name="Birren B."/>
        </authorList>
    </citation>
    <scope>NUCLEOTIDE SEQUENCE</scope>
    <source>
        <strain evidence="1">54008</strain>
    </source>
</reference>
<dbReference type="Proteomes" id="UP000030676">
    <property type="component" value="Unassembled WGS sequence"/>
</dbReference>
<accession>X0GV05</accession>
<dbReference type="EMBL" id="KK034803">
    <property type="protein sequence ID" value="EXL63740.1"/>
    <property type="molecule type" value="Genomic_DNA"/>
</dbReference>
<reference evidence="1" key="1">
    <citation type="submission" date="2011-11" db="EMBL/GenBank/DDBJ databases">
        <title>The Genome Sequence of Fusarium oxysporum PHW808.</title>
        <authorList>
            <consortium name="The Broad Institute Genome Sequencing Platform"/>
            <person name="Ma L.-J."/>
            <person name="Gale L.R."/>
            <person name="Schwartz D.C."/>
            <person name="Zhou S."/>
            <person name="Corby-Kistler H."/>
            <person name="Young S.K."/>
            <person name="Zeng Q."/>
            <person name="Gargeya S."/>
            <person name="Fitzgerald M."/>
            <person name="Haas B."/>
            <person name="Abouelleil A."/>
            <person name="Alvarado L."/>
            <person name="Arachchi H.M."/>
            <person name="Berlin A."/>
            <person name="Brown A."/>
            <person name="Chapman S.B."/>
            <person name="Chen Z."/>
            <person name="Dunbar C."/>
            <person name="Freedman E."/>
            <person name="Gearin G."/>
            <person name="Goldberg J."/>
            <person name="Griggs A."/>
            <person name="Gujja S."/>
            <person name="Heiman D."/>
            <person name="Howarth C."/>
            <person name="Larson L."/>
            <person name="Lui A."/>
            <person name="MacDonald P.J.P."/>
            <person name="Montmayeur A."/>
            <person name="Murphy C."/>
            <person name="Neiman D."/>
            <person name="Pearson M."/>
            <person name="Priest M."/>
            <person name="Roberts A."/>
            <person name="Saif S."/>
            <person name="Shea T."/>
            <person name="Shenoy N."/>
            <person name="Sisk P."/>
            <person name="Stolte C."/>
            <person name="Sykes S."/>
            <person name="Wortman J."/>
            <person name="Nusbaum C."/>
            <person name="Birren B."/>
        </authorList>
    </citation>
    <scope>NUCLEOTIDE SEQUENCE [LARGE SCALE GENOMIC DNA]</scope>
    <source>
        <strain evidence="1">54008</strain>
    </source>
</reference>
<protein>
    <submittedName>
        <fullName evidence="1">Uncharacterized protein</fullName>
    </submittedName>
</protein>
<organism evidence="1">
    <name type="scientific">Fusarium oxysporum f. sp. conglutinans race 2 54008</name>
    <dbReference type="NCBI Taxonomy" id="1089457"/>
    <lineage>
        <taxon>Eukaryota</taxon>
        <taxon>Fungi</taxon>
        <taxon>Dikarya</taxon>
        <taxon>Ascomycota</taxon>
        <taxon>Pezizomycotina</taxon>
        <taxon>Sordariomycetes</taxon>
        <taxon>Hypocreomycetidae</taxon>
        <taxon>Hypocreales</taxon>
        <taxon>Nectriaceae</taxon>
        <taxon>Fusarium</taxon>
        <taxon>Fusarium oxysporum species complex</taxon>
    </lineage>
</organism>